<keyword evidence="3" id="KW-1185">Reference proteome</keyword>
<sequence>MFLKSPVILQVGMSSQLESMQSVLPPTVSPGWNDPPNLGGAAAPAASNRLAQLRKRPVDPSISSTSPGGGMMMHQPGQSPNHGYPHGAGDARHPEHSQHNSNAEQYGVVPTPVSVGIPTSPPVPGVTTTQAAVQMFAQPQQQYTHHVAPVHSNSTAISASQLPQTTVTATHLPQGALQQHYPTATAAPYTQAVQAPQPALHYNQPPMGTSVQPQDVHAQNAQMANHQQFFHQQQYHGAPPIHRRVLGSVFPVFFLSHLFL</sequence>
<dbReference type="EMBL" id="JOJR01000012">
    <property type="protein sequence ID" value="RCN51534.1"/>
    <property type="molecule type" value="Genomic_DNA"/>
</dbReference>
<accession>A0A368H4N5</accession>
<feature type="compositionally biased region" description="Basic and acidic residues" evidence="1">
    <location>
        <begin position="89"/>
        <end position="98"/>
    </location>
</feature>
<gene>
    <name evidence="2" type="ORF">ANCCAN_02200</name>
</gene>
<name>A0A368H4N5_ANCCA</name>
<evidence type="ECO:0000313" key="3">
    <source>
        <dbReference type="Proteomes" id="UP000252519"/>
    </source>
</evidence>
<proteinExistence type="predicted"/>
<protein>
    <submittedName>
        <fullName evidence="2">Uncharacterized protein</fullName>
    </submittedName>
</protein>
<comment type="caution">
    <text evidence="2">The sequence shown here is derived from an EMBL/GenBank/DDBJ whole genome shotgun (WGS) entry which is preliminary data.</text>
</comment>
<feature type="compositionally biased region" description="Low complexity" evidence="1">
    <location>
        <begin position="36"/>
        <end position="51"/>
    </location>
</feature>
<dbReference type="Proteomes" id="UP000252519">
    <property type="component" value="Unassembled WGS sequence"/>
</dbReference>
<evidence type="ECO:0000256" key="1">
    <source>
        <dbReference type="SAM" id="MobiDB-lite"/>
    </source>
</evidence>
<feature type="region of interest" description="Disordered" evidence="1">
    <location>
        <begin position="25"/>
        <end position="102"/>
    </location>
</feature>
<dbReference type="AlphaFoldDB" id="A0A368H4N5"/>
<dbReference type="OrthoDB" id="5872097at2759"/>
<organism evidence="2 3">
    <name type="scientific">Ancylostoma caninum</name>
    <name type="common">Dog hookworm</name>
    <dbReference type="NCBI Taxonomy" id="29170"/>
    <lineage>
        <taxon>Eukaryota</taxon>
        <taxon>Metazoa</taxon>
        <taxon>Ecdysozoa</taxon>
        <taxon>Nematoda</taxon>
        <taxon>Chromadorea</taxon>
        <taxon>Rhabditida</taxon>
        <taxon>Rhabditina</taxon>
        <taxon>Rhabditomorpha</taxon>
        <taxon>Strongyloidea</taxon>
        <taxon>Ancylostomatidae</taxon>
        <taxon>Ancylostomatinae</taxon>
        <taxon>Ancylostoma</taxon>
    </lineage>
</organism>
<reference evidence="2 3" key="1">
    <citation type="submission" date="2014-10" db="EMBL/GenBank/DDBJ databases">
        <title>Draft genome of the hookworm Ancylostoma caninum.</title>
        <authorList>
            <person name="Mitreva M."/>
        </authorList>
    </citation>
    <scope>NUCLEOTIDE SEQUENCE [LARGE SCALE GENOMIC DNA]</scope>
    <source>
        <strain evidence="2 3">Baltimore</strain>
    </source>
</reference>
<evidence type="ECO:0000313" key="2">
    <source>
        <dbReference type="EMBL" id="RCN51534.1"/>
    </source>
</evidence>